<keyword evidence="2" id="KW-0520">NAD</keyword>
<reference evidence="5" key="1">
    <citation type="submission" date="2021-02" db="EMBL/GenBank/DDBJ databases">
        <authorList>
            <person name="Nowell W R."/>
        </authorList>
    </citation>
    <scope>NUCLEOTIDE SEQUENCE</scope>
</reference>
<dbReference type="AlphaFoldDB" id="A0A819S3Z7"/>
<dbReference type="GO" id="GO:0051287">
    <property type="term" value="F:NAD binding"/>
    <property type="evidence" value="ECO:0007669"/>
    <property type="project" value="InterPro"/>
</dbReference>
<sequence length="408" mass="46562">MHILVLASDYTLYTDELLKLNPSLQLIASDKPSDLIDAGRKCSVWLGDPHLVAELLRFGVKPKWIQSTWAGITPLMADDLSHDYILTRAVGVFGQLMAEYLLTYFLAHERQLIERIDYQKEGKWYDRQPGTLKGRHIMIVGAGEIGCCVAQMLVPFGVNLIGITNTPRSISPFHQCGTLEDLPRFLETADYVVNLLPNTPQTQNIWNATLYARMKPTAIFINAGRGNAVVDTDLITSLEQKQLAGAVIDVCREEPLLSEHPFWRTQGLLLTSHSAAPSLAYAIVELFCDNLNRFCNNLTMRGRVDFDRETILQSIETVKLDRYLNAMMELYRFPTYLLTPLMFASIHGHSSIVRFLLENYSHYCIVDALNYSSDFNYESNRYEGYFYRQTALWLAVQYKYFSVVQILI</sequence>
<dbReference type="Gene3D" id="3.40.50.720">
    <property type="entry name" value="NAD(P)-binding Rossmann-like Domain"/>
    <property type="match status" value="2"/>
</dbReference>
<proteinExistence type="predicted"/>
<dbReference type="InterPro" id="IPR002110">
    <property type="entry name" value="Ankyrin_rpt"/>
</dbReference>
<dbReference type="Pfam" id="PF12796">
    <property type="entry name" value="Ank_2"/>
    <property type="match status" value="1"/>
</dbReference>
<keyword evidence="1" id="KW-0560">Oxidoreductase</keyword>
<dbReference type="SUPFAM" id="SSF48403">
    <property type="entry name" value="Ankyrin repeat"/>
    <property type="match status" value="1"/>
</dbReference>
<accession>A0A819S3Z7</accession>
<dbReference type="PANTHER" id="PTHR43333">
    <property type="entry name" value="2-HACID_DH_C DOMAIN-CONTAINING PROTEIN"/>
    <property type="match status" value="1"/>
</dbReference>
<evidence type="ECO:0000313" key="5">
    <source>
        <dbReference type="EMBL" id="CAF4050823.1"/>
    </source>
</evidence>
<evidence type="ECO:0000313" key="6">
    <source>
        <dbReference type="Proteomes" id="UP000663868"/>
    </source>
</evidence>
<evidence type="ECO:0000259" key="3">
    <source>
        <dbReference type="Pfam" id="PF02826"/>
    </source>
</evidence>
<dbReference type="Gene3D" id="1.25.40.20">
    <property type="entry name" value="Ankyrin repeat-containing domain"/>
    <property type="match status" value="1"/>
</dbReference>
<dbReference type="Proteomes" id="UP000663860">
    <property type="component" value="Unassembled WGS sequence"/>
</dbReference>
<dbReference type="EMBL" id="CAJNOE010001894">
    <property type="protein sequence ID" value="CAF1456885.1"/>
    <property type="molecule type" value="Genomic_DNA"/>
</dbReference>
<organism evidence="5 6">
    <name type="scientific">Adineta steineri</name>
    <dbReference type="NCBI Taxonomy" id="433720"/>
    <lineage>
        <taxon>Eukaryota</taxon>
        <taxon>Metazoa</taxon>
        <taxon>Spiralia</taxon>
        <taxon>Gnathifera</taxon>
        <taxon>Rotifera</taxon>
        <taxon>Eurotatoria</taxon>
        <taxon>Bdelloidea</taxon>
        <taxon>Adinetida</taxon>
        <taxon>Adinetidae</taxon>
        <taxon>Adineta</taxon>
    </lineage>
</organism>
<dbReference type="SUPFAM" id="SSF51735">
    <property type="entry name" value="NAD(P)-binding Rossmann-fold domains"/>
    <property type="match status" value="1"/>
</dbReference>
<dbReference type="InterPro" id="IPR006140">
    <property type="entry name" value="D-isomer_DH_NAD-bd"/>
</dbReference>
<dbReference type="PANTHER" id="PTHR43333:SF1">
    <property type="entry name" value="D-ISOMER SPECIFIC 2-HYDROXYACID DEHYDROGENASE NAD-BINDING DOMAIN-CONTAINING PROTEIN"/>
    <property type="match status" value="1"/>
</dbReference>
<dbReference type="EMBL" id="CAJOBB010003632">
    <property type="protein sequence ID" value="CAF4050823.1"/>
    <property type="molecule type" value="Genomic_DNA"/>
</dbReference>
<dbReference type="Proteomes" id="UP000663868">
    <property type="component" value="Unassembled WGS sequence"/>
</dbReference>
<feature type="domain" description="D-isomer specific 2-hydroxyacid dehydrogenase NAD-binding" evidence="3">
    <location>
        <begin position="103"/>
        <end position="275"/>
    </location>
</feature>
<dbReference type="Pfam" id="PF02826">
    <property type="entry name" value="2-Hacid_dh_C"/>
    <property type="match status" value="1"/>
</dbReference>
<protein>
    <recommendedName>
        <fullName evidence="3">D-isomer specific 2-hydroxyacid dehydrogenase NAD-binding domain-containing protein</fullName>
    </recommendedName>
</protein>
<dbReference type="InterPro" id="IPR036291">
    <property type="entry name" value="NAD(P)-bd_dom_sf"/>
</dbReference>
<evidence type="ECO:0000256" key="1">
    <source>
        <dbReference type="ARBA" id="ARBA00023002"/>
    </source>
</evidence>
<evidence type="ECO:0000313" key="4">
    <source>
        <dbReference type="EMBL" id="CAF1456885.1"/>
    </source>
</evidence>
<comment type="caution">
    <text evidence="5">The sequence shown here is derived from an EMBL/GenBank/DDBJ whole genome shotgun (WGS) entry which is preliminary data.</text>
</comment>
<dbReference type="GO" id="GO:0016491">
    <property type="term" value="F:oxidoreductase activity"/>
    <property type="evidence" value="ECO:0007669"/>
    <property type="project" value="UniProtKB-KW"/>
</dbReference>
<dbReference type="CDD" id="cd05300">
    <property type="entry name" value="2-Hacid_dh_1"/>
    <property type="match status" value="1"/>
</dbReference>
<name>A0A819S3Z7_9BILA</name>
<evidence type="ECO:0000256" key="2">
    <source>
        <dbReference type="ARBA" id="ARBA00023027"/>
    </source>
</evidence>
<dbReference type="InterPro" id="IPR036770">
    <property type="entry name" value="Ankyrin_rpt-contain_sf"/>
</dbReference>
<gene>
    <name evidence="4" type="ORF">IZO911_LOCUS42695</name>
    <name evidence="5" type="ORF">KXQ929_LOCUS31522</name>
</gene>